<protein>
    <submittedName>
        <fullName evidence="1">6910_t:CDS:1</fullName>
    </submittedName>
</protein>
<gene>
    <name evidence="1" type="ORF">SPELUC_LOCUS12410</name>
</gene>
<name>A0ACA9PTQ5_9GLOM</name>
<organism evidence="1 2">
    <name type="scientific">Cetraspora pellucida</name>
    <dbReference type="NCBI Taxonomy" id="1433469"/>
    <lineage>
        <taxon>Eukaryota</taxon>
        <taxon>Fungi</taxon>
        <taxon>Fungi incertae sedis</taxon>
        <taxon>Mucoromycota</taxon>
        <taxon>Glomeromycotina</taxon>
        <taxon>Glomeromycetes</taxon>
        <taxon>Diversisporales</taxon>
        <taxon>Gigasporaceae</taxon>
        <taxon>Cetraspora</taxon>
    </lineage>
</organism>
<evidence type="ECO:0000313" key="1">
    <source>
        <dbReference type="EMBL" id="CAG8720610.1"/>
    </source>
</evidence>
<evidence type="ECO:0000313" key="2">
    <source>
        <dbReference type="Proteomes" id="UP000789366"/>
    </source>
</evidence>
<reference evidence="1" key="1">
    <citation type="submission" date="2021-06" db="EMBL/GenBank/DDBJ databases">
        <authorList>
            <person name="Kallberg Y."/>
            <person name="Tangrot J."/>
            <person name="Rosling A."/>
        </authorList>
    </citation>
    <scope>NUCLEOTIDE SEQUENCE</scope>
    <source>
        <strain evidence="1">28 12/20/2015</strain>
    </source>
</reference>
<sequence>LKRESYAHQNATQTTKEKKIYKKQHRESKAQLATCNSMITTAQFFLPIQHDSFSLSSSIIATNSLMPTSL</sequence>
<comment type="caution">
    <text evidence="1">The sequence shown here is derived from an EMBL/GenBank/DDBJ whole genome shotgun (WGS) entry which is preliminary data.</text>
</comment>
<dbReference type="Proteomes" id="UP000789366">
    <property type="component" value="Unassembled WGS sequence"/>
</dbReference>
<proteinExistence type="predicted"/>
<keyword evidence="2" id="KW-1185">Reference proteome</keyword>
<dbReference type="EMBL" id="CAJVPW010029235">
    <property type="protein sequence ID" value="CAG8720610.1"/>
    <property type="molecule type" value="Genomic_DNA"/>
</dbReference>
<accession>A0ACA9PTQ5</accession>
<feature type="non-terminal residue" evidence="1">
    <location>
        <position position="70"/>
    </location>
</feature>
<feature type="non-terminal residue" evidence="1">
    <location>
        <position position="1"/>
    </location>
</feature>